<dbReference type="EMBL" id="JBHFQA010000017">
    <property type="protein sequence ID" value="KAL2084282.1"/>
    <property type="molecule type" value="Genomic_DNA"/>
</dbReference>
<evidence type="ECO:0000256" key="1">
    <source>
        <dbReference type="ARBA" id="ARBA00004496"/>
    </source>
</evidence>
<dbReference type="PANTHER" id="PTHR16181:SF29">
    <property type="entry name" value="PROTEIN FAM83A-RELATED"/>
    <property type="match status" value="1"/>
</dbReference>
<evidence type="ECO:0000256" key="3">
    <source>
        <dbReference type="ARBA" id="ARBA00022490"/>
    </source>
</evidence>
<reference evidence="6 7" key="1">
    <citation type="submission" date="2024-09" db="EMBL/GenBank/DDBJ databases">
        <title>A chromosome-level genome assembly of Gray's grenadier anchovy, Coilia grayii.</title>
        <authorList>
            <person name="Fu Z."/>
        </authorList>
    </citation>
    <scope>NUCLEOTIDE SEQUENCE [LARGE SCALE GENOMIC DNA]</scope>
    <source>
        <strain evidence="6">G4</strain>
        <tissue evidence="6">Muscle</tissue>
    </source>
</reference>
<evidence type="ECO:0000313" key="7">
    <source>
        <dbReference type="Proteomes" id="UP001591681"/>
    </source>
</evidence>
<feature type="compositionally biased region" description="Low complexity" evidence="4">
    <location>
        <begin position="333"/>
        <end position="347"/>
    </location>
</feature>
<feature type="domain" description="Scaffolding anchor of CK1" evidence="5">
    <location>
        <begin position="36"/>
        <end position="311"/>
    </location>
</feature>
<keyword evidence="3" id="KW-0963">Cytoplasm</keyword>
<evidence type="ECO:0000256" key="2">
    <source>
        <dbReference type="ARBA" id="ARBA00006937"/>
    </source>
</evidence>
<feature type="region of interest" description="Disordered" evidence="4">
    <location>
        <begin position="326"/>
        <end position="354"/>
    </location>
</feature>
<name>A0ABD1JB24_9TELE</name>
<dbReference type="Gene3D" id="3.30.870.10">
    <property type="entry name" value="Endonuclease Chain A"/>
    <property type="match status" value="1"/>
</dbReference>
<proteinExistence type="inferred from homology"/>
<dbReference type="InterPro" id="IPR050944">
    <property type="entry name" value="FAM83"/>
</dbReference>
<dbReference type="Pfam" id="PF07894">
    <property type="entry name" value="SACK1"/>
    <property type="match status" value="1"/>
</dbReference>
<protein>
    <recommendedName>
        <fullName evidence="5">Scaffolding anchor of CK1 domain-containing protein</fullName>
    </recommendedName>
</protein>
<comment type="subcellular location">
    <subcellularLocation>
        <location evidence="1">Cytoplasm</location>
    </subcellularLocation>
</comment>
<comment type="similarity">
    <text evidence="2">Belongs to the FAM83 family.</text>
</comment>
<dbReference type="Proteomes" id="UP001591681">
    <property type="component" value="Unassembled WGS sequence"/>
</dbReference>
<feature type="compositionally biased region" description="Acidic residues" evidence="4">
    <location>
        <begin position="101"/>
        <end position="110"/>
    </location>
</feature>
<gene>
    <name evidence="6" type="ORF">ACEWY4_019800</name>
</gene>
<dbReference type="SUPFAM" id="SSF56024">
    <property type="entry name" value="Phospholipase D/nuclease"/>
    <property type="match status" value="1"/>
</dbReference>
<dbReference type="AlphaFoldDB" id="A0ABD1JB24"/>
<comment type="caution">
    <text evidence="6">The sequence shown here is derived from an EMBL/GenBank/DDBJ whole genome shotgun (WGS) entry which is preliminary data.</text>
</comment>
<feature type="region of interest" description="Disordered" evidence="4">
    <location>
        <begin position="91"/>
        <end position="132"/>
    </location>
</feature>
<evidence type="ECO:0000313" key="6">
    <source>
        <dbReference type="EMBL" id="KAL2084282.1"/>
    </source>
</evidence>
<evidence type="ECO:0000259" key="5">
    <source>
        <dbReference type="Pfam" id="PF07894"/>
    </source>
</evidence>
<dbReference type="InterPro" id="IPR012461">
    <property type="entry name" value="SACK1"/>
</dbReference>
<evidence type="ECO:0000256" key="4">
    <source>
        <dbReference type="SAM" id="MobiDB-lite"/>
    </source>
</evidence>
<feature type="compositionally biased region" description="Polar residues" evidence="4">
    <location>
        <begin position="118"/>
        <end position="128"/>
    </location>
</feature>
<keyword evidence="7" id="KW-1185">Reference proteome</keyword>
<dbReference type="GO" id="GO:0005737">
    <property type="term" value="C:cytoplasm"/>
    <property type="evidence" value="ECO:0007669"/>
    <property type="project" value="UniProtKB-SubCell"/>
</dbReference>
<dbReference type="FunFam" id="3.30.870.10:FF:000004">
    <property type="entry name" value="protein FAM83H isoform X2"/>
    <property type="match status" value="1"/>
</dbReference>
<accession>A0ABD1JB24</accession>
<dbReference type="PANTHER" id="PTHR16181">
    <property type="entry name" value="PROTEIN FAM83A-RELATED"/>
    <property type="match status" value="1"/>
</dbReference>
<organism evidence="6 7">
    <name type="scientific">Coilia grayii</name>
    <name type="common">Gray's grenadier anchovy</name>
    <dbReference type="NCBI Taxonomy" id="363190"/>
    <lineage>
        <taxon>Eukaryota</taxon>
        <taxon>Metazoa</taxon>
        <taxon>Chordata</taxon>
        <taxon>Craniata</taxon>
        <taxon>Vertebrata</taxon>
        <taxon>Euteleostomi</taxon>
        <taxon>Actinopterygii</taxon>
        <taxon>Neopterygii</taxon>
        <taxon>Teleostei</taxon>
        <taxon>Clupei</taxon>
        <taxon>Clupeiformes</taxon>
        <taxon>Clupeoidei</taxon>
        <taxon>Engraulidae</taxon>
        <taxon>Coilinae</taxon>
        <taxon>Coilia</taxon>
    </lineage>
</organism>
<sequence length="553" mass="60610">MDPNGGFSAALRHSPFQRKLVGKVKSRLQDMRYRLLPETSVDLSHNESARLATDALLDGGLQAYNKVLVEDGEVDFLSTKEKDYILENLLDTATGSGNPKDDEDDDDALEASDSNSSQTYLPSVTESSPPELDHGWPVEDWSYYLQGTPTVDVYFQTSGSTNLKDMLREFISKATKVLAIVMDTFSDIEIFCDLLEAMRKRNVSVYILLDHQNVPIFEGMCNDLKINASHLSRMSVRSLTGNTYCAKSGRKFTGQIQEKFIISDCTEVLVGSYSFTWLSWQVHRSMAMLFKASGVKPFDLEFRRLYATSTPVHGLTAEGNSSGLPFHLDTKYSPTPSVPTSSSTSTSEEQPPAALCAADSRQNSIAVLDHQQPASPGGLLISSTTKPTLLTGTYAPVKGFDYQQPTSPGGLLTSTPQPTLQTGTYSPVKGLDHQRDVSPRGLLISTTPPPTLKTGTHSPVKAPPQMPLVGPTVQRLPLKPTTTLPPRLQLLLAQRHSSFSRDHSVSALPWRNIVAGSNSHDLPNALDRGLSGPQRKIDVCRKQWPATTTPYRA</sequence>
<feature type="region of interest" description="Disordered" evidence="4">
    <location>
        <begin position="439"/>
        <end position="466"/>
    </location>
</feature>